<organism evidence="2 3">
    <name type="scientific">Phialemonium atrogriseum</name>
    <dbReference type="NCBI Taxonomy" id="1093897"/>
    <lineage>
        <taxon>Eukaryota</taxon>
        <taxon>Fungi</taxon>
        <taxon>Dikarya</taxon>
        <taxon>Ascomycota</taxon>
        <taxon>Pezizomycotina</taxon>
        <taxon>Sordariomycetes</taxon>
        <taxon>Sordariomycetidae</taxon>
        <taxon>Cephalothecales</taxon>
        <taxon>Cephalothecaceae</taxon>
        <taxon>Phialemonium</taxon>
    </lineage>
</organism>
<keyword evidence="3" id="KW-1185">Reference proteome</keyword>
<name>A0AAJ0BSW8_9PEZI</name>
<dbReference type="Pfam" id="PF00004">
    <property type="entry name" value="AAA"/>
    <property type="match status" value="1"/>
</dbReference>
<dbReference type="EMBL" id="MU839033">
    <property type="protein sequence ID" value="KAK1762798.1"/>
    <property type="molecule type" value="Genomic_DNA"/>
</dbReference>
<dbReference type="GeneID" id="85306231"/>
<dbReference type="GO" id="GO:0005524">
    <property type="term" value="F:ATP binding"/>
    <property type="evidence" value="ECO:0007669"/>
    <property type="project" value="InterPro"/>
</dbReference>
<dbReference type="PANTHER" id="PTHR46411:SF3">
    <property type="entry name" value="AAA+ ATPASE DOMAIN-CONTAINING PROTEIN"/>
    <property type="match status" value="1"/>
</dbReference>
<dbReference type="PANTHER" id="PTHR46411">
    <property type="entry name" value="FAMILY ATPASE, PUTATIVE-RELATED"/>
    <property type="match status" value="1"/>
</dbReference>
<dbReference type="RefSeq" id="XP_060279011.1">
    <property type="nucleotide sequence ID" value="XM_060423044.1"/>
</dbReference>
<proteinExistence type="predicted"/>
<evidence type="ECO:0000313" key="2">
    <source>
        <dbReference type="EMBL" id="KAK1762798.1"/>
    </source>
</evidence>
<dbReference type="SUPFAM" id="SSF52540">
    <property type="entry name" value="P-loop containing nucleoside triphosphate hydrolases"/>
    <property type="match status" value="1"/>
</dbReference>
<feature type="domain" description="AAA+ ATPase" evidence="1">
    <location>
        <begin position="490"/>
        <end position="617"/>
    </location>
</feature>
<dbReference type="CDD" id="cd19481">
    <property type="entry name" value="RecA-like_protease"/>
    <property type="match status" value="1"/>
</dbReference>
<comment type="caution">
    <text evidence="2">The sequence shown here is derived from an EMBL/GenBank/DDBJ whole genome shotgun (WGS) entry which is preliminary data.</text>
</comment>
<evidence type="ECO:0000313" key="3">
    <source>
        <dbReference type="Proteomes" id="UP001244011"/>
    </source>
</evidence>
<dbReference type="SMART" id="SM00382">
    <property type="entry name" value="AAA"/>
    <property type="match status" value="1"/>
</dbReference>
<dbReference type="InterPro" id="IPR003959">
    <property type="entry name" value="ATPase_AAA_core"/>
</dbReference>
<protein>
    <submittedName>
        <fullName evidence="2">Aaa family protein</fullName>
    </submittedName>
</protein>
<sequence length="746" mass="84653">MLGLKGVSVSEYLWKWQHKLRNLGTKNEKTVADFELKQGKQLKVGLSVASSKIANIGSTPSIKTFYEGPMSQPNAFNWVDYPPRQLSKSAVQANERVAIRVYKIKDTKKDMISGYHTLKYHQIEVQSPLLLAALADVLKDQDVHIDVNDTATFHYPFIPLYFAYDGLVAKRTSLTKDDPLDEFLLLLIRLLDDIFAPIRTKLKNLRADRLVSFELAWAYFPRDTVVLSWGKTCERLCKVVDTSYTKGNEVMNPILIIRSKVLIFNGEAFSWEDATFEIPQFSGHKPITKLDHYPLEFSDDADGIKKKLTARGRKVLDYQGITYCAYSGIAIHKSSVCVERLKVNGRILIDVVGYNKHHRGLTPRETMDLDAKTKVNVTNSKDRDLARTQDAVNPAVWKWLDEDAQARNKTTMLEKQEDLMFMSPLLEGYTLTEKVWCCFFVDDIEPMVWNDKAYDHLVYDEEQKDLVLSFVESHGHVRHQVDDVIMGKGLGLIVLLSGPPGTGKTLTAEAIADRTRRPLFYLQAEDLGVSATTLATQLKKILEMATDWGAVILLDEADVFMAERHPQDIARNELVSIFLRELEYYRGIIFLTTNLYSTVDSAFRSRISLHLLFQPLTSEARNIVWRKFLNRLPEVPQLPTPEREMGVAGIGVVEDGWKEEEERKVGDGDRDAQDTGLAGLSDEDINELAAWQLNGREIKTAVKMAKTWCDYKGHEMTLSRLENGIKATTPHAAKVTHEGDVTLYDD</sequence>
<dbReference type="Pfam" id="PF22942">
    <property type="entry name" value="DUF7025"/>
    <property type="match status" value="1"/>
</dbReference>
<dbReference type="InterPro" id="IPR003593">
    <property type="entry name" value="AAA+_ATPase"/>
</dbReference>
<dbReference type="Proteomes" id="UP001244011">
    <property type="component" value="Unassembled WGS sequence"/>
</dbReference>
<evidence type="ECO:0000259" key="1">
    <source>
        <dbReference type="SMART" id="SM00382"/>
    </source>
</evidence>
<dbReference type="Gene3D" id="3.40.50.300">
    <property type="entry name" value="P-loop containing nucleotide triphosphate hydrolases"/>
    <property type="match status" value="1"/>
</dbReference>
<dbReference type="GO" id="GO:0016887">
    <property type="term" value="F:ATP hydrolysis activity"/>
    <property type="evidence" value="ECO:0007669"/>
    <property type="project" value="InterPro"/>
</dbReference>
<reference evidence="2" key="1">
    <citation type="submission" date="2023-06" db="EMBL/GenBank/DDBJ databases">
        <title>Genome-scale phylogeny and comparative genomics of the fungal order Sordariales.</title>
        <authorList>
            <consortium name="Lawrence Berkeley National Laboratory"/>
            <person name="Hensen N."/>
            <person name="Bonometti L."/>
            <person name="Westerberg I."/>
            <person name="Brannstrom I.O."/>
            <person name="Guillou S."/>
            <person name="Cros-Aarteil S."/>
            <person name="Calhoun S."/>
            <person name="Haridas S."/>
            <person name="Kuo A."/>
            <person name="Mondo S."/>
            <person name="Pangilinan J."/>
            <person name="Riley R."/>
            <person name="Labutti K."/>
            <person name="Andreopoulos B."/>
            <person name="Lipzen A."/>
            <person name="Chen C."/>
            <person name="Yanf M."/>
            <person name="Daum C."/>
            <person name="Ng V."/>
            <person name="Clum A."/>
            <person name="Steindorff A."/>
            <person name="Ohm R."/>
            <person name="Martin F."/>
            <person name="Silar P."/>
            <person name="Natvig D."/>
            <person name="Lalanne C."/>
            <person name="Gautier V."/>
            <person name="Ament-Velasquez S.L."/>
            <person name="Kruys A."/>
            <person name="Hutchinson M.I."/>
            <person name="Powell A.J."/>
            <person name="Barry K."/>
            <person name="Miller A.N."/>
            <person name="Grigoriev I.V."/>
            <person name="Debuchy R."/>
            <person name="Gladieux P."/>
            <person name="Thoren M.H."/>
            <person name="Johannesson H."/>
        </authorList>
    </citation>
    <scope>NUCLEOTIDE SEQUENCE</scope>
    <source>
        <strain evidence="2">8032-3</strain>
    </source>
</reference>
<accession>A0AAJ0BSW8</accession>
<dbReference type="InterPro" id="IPR054289">
    <property type="entry name" value="DUF7025"/>
</dbReference>
<gene>
    <name evidence="2" type="ORF">QBC33DRAFT_255311</name>
</gene>
<dbReference type="AlphaFoldDB" id="A0AAJ0BSW8"/>
<dbReference type="InterPro" id="IPR027417">
    <property type="entry name" value="P-loop_NTPase"/>
</dbReference>